<dbReference type="InterPro" id="IPR050375">
    <property type="entry name" value="MFS_TsgA-like"/>
</dbReference>
<dbReference type="Pfam" id="PF07690">
    <property type="entry name" value="MFS_1"/>
    <property type="match status" value="1"/>
</dbReference>
<dbReference type="PANTHER" id="PTHR43702">
    <property type="entry name" value="L-FUCOSE-PROTON SYMPORTER"/>
    <property type="match status" value="1"/>
</dbReference>
<dbReference type="SUPFAM" id="SSF103473">
    <property type="entry name" value="MFS general substrate transporter"/>
    <property type="match status" value="1"/>
</dbReference>
<feature type="domain" description="Major facilitator superfamily (MFS) profile" evidence="7">
    <location>
        <begin position="6"/>
        <end position="385"/>
    </location>
</feature>
<dbReference type="InterPro" id="IPR036259">
    <property type="entry name" value="MFS_trans_sf"/>
</dbReference>
<protein>
    <submittedName>
        <fullName evidence="8">MFS transporter</fullName>
    </submittedName>
</protein>
<dbReference type="EMBL" id="JAJCNI010000001">
    <property type="protein sequence ID" value="MCB6516430.1"/>
    <property type="molecule type" value="Genomic_DNA"/>
</dbReference>
<dbReference type="GO" id="GO:0022857">
    <property type="term" value="F:transmembrane transporter activity"/>
    <property type="evidence" value="ECO:0007669"/>
    <property type="project" value="InterPro"/>
</dbReference>
<name>A0AAP2Q3T1_PARDI</name>
<dbReference type="Gene3D" id="1.20.1250.20">
    <property type="entry name" value="MFS general substrate transporter like domains"/>
    <property type="match status" value="2"/>
</dbReference>
<dbReference type="PROSITE" id="PS50850">
    <property type="entry name" value="MFS"/>
    <property type="match status" value="1"/>
</dbReference>
<dbReference type="Proteomes" id="UP001198806">
    <property type="component" value="Unassembled WGS sequence"/>
</dbReference>
<feature type="transmembrane region" description="Helical" evidence="6">
    <location>
        <begin position="45"/>
        <end position="64"/>
    </location>
</feature>
<feature type="transmembrane region" description="Helical" evidence="6">
    <location>
        <begin position="359"/>
        <end position="379"/>
    </location>
</feature>
<gene>
    <name evidence="8" type="ORF">LI194_01285</name>
</gene>
<proteinExistence type="predicted"/>
<evidence type="ECO:0000256" key="1">
    <source>
        <dbReference type="ARBA" id="ARBA00004429"/>
    </source>
</evidence>
<feature type="transmembrane region" description="Helical" evidence="6">
    <location>
        <begin position="203"/>
        <end position="226"/>
    </location>
</feature>
<dbReference type="GO" id="GO:0005886">
    <property type="term" value="C:plasma membrane"/>
    <property type="evidence" value="ECO:0007669"/>
    <property type="project" value="UniProtKB-SubCell"/>
</dbReference>
<accession>A0AAP2Q3T1</accession>
<organism evidence="8 9">
    <name type="scientific">Parabacteroides distasonis</name>
    <dbReference type="NCBI Taxonomy" id="823"/>
    <lineage>
        <taxon>Bacteria</taxon>
        <taxon>Pseudomonadati</taxon>
        <taxon>Bacteroidota</taxon>
        <taxon>Bacteroidia</taxon>
        <taxon>Bacteroidales</taxon>
        <taxon>Tannerellaceae</taxon>
        <taxon>Parabacteroides</taxon>
    </lineage>
</organism>
<feature type="transmembrane region" description="Helical" evidence="6">
    <location>
        <begin position="12"/>
        <end position="33"/>
    </location>
</feature>
<reference evidence="8" key="1">
    <citation type="submission" date="2021-10" db="EMBL/GenBank/DDBJ databases">
        <title>Collection of gut derived symbiotic bacterial strains cultured from healthy donors.</title>
        <authorList>
            <person name="Lin H."/>
            <person name="Littmann E."/>
            <person name="Kohout C."/>
            <person name="Pamer E.G."/>
        </authorList>
    </citation>
    <scope>NUCLEOTIDE SEQUENCE</scope>
    <source>
        <strain evidence="8">DFI.2.94</strain>
    </source>
</reference>
<evidence type="ECO:0000313" key="9">
    <source>
        <dbReference type="Proteomes" id="UP001198806"/>
    </source>
</evidence>
<evidence type="ECO:0000256" key="2">
    <source>
        <dbReference type="ARBA" id="ARBA00022475"/>
    </source>
</evidence>
<keyword evidence="2" id="KW-1003">Cell membrane</keyword>
<evidence type="ECO:0000256" key="3">
    <source>
        <dbReference type="ARBA" id="ARBA00022692"/>
    </source>
</evidence>
<feature type="transmembrane region" description="Helical" evidence="6">
    <location>
        <begin position="275"/>
        <end position="293"/>
    </location>
</feature>
<dbReference type="PANTHER" id="PTHR43702:SF3">
    <property type="entry name" value="PROTEIN TSGA"/>
    <property type="match status" value="1"/>
</dbReference>
<dbReference type="AlphaFoldDB" id="A0AAP2Q3T1"/>
<feature type="transmembrane region" description="Helical" evidence="6">
    <location>
        <begin position="164"/>
        <end position="182"/>
    </location>
</feature>
<dbReference type="InterPro" id="IPR020846">
    <property type="entry name" value="MFS_dom"/>
</dbReference>
<comment type="subcellular location">
    <subcellularLocation>
        <location evidence="1">Cell inner membrane</location>
        <topology evidence="1">Multi-pass membrane protein</topology>
    </subcellularLocation>
</comment>
<evidence type="ECO:0000256" key="5">
    <source>
        <dbReference type="ARBA" id="ARBA00023136"/>
    </source>
</evidence>
<feature type="transmembrane region" description="Helical" evidence="6">
    <location>
        <begin position="246"/>
        <end position="268"/>
    </location>
</feature>
<keyword evidence="5 6" id="KW-0472">Membrane</keyword>
<feature type="transmembrane region" description="Helical" evidence="6">
    <location>
        <begin position="100"/>
        <end position="121"/>
    </location>
</feature>
<evidence type="ECO:0000259" key="7">
    <source>
        <dbReference type="PROSITE" id="PS50850"/>
    </source>
</evidence>
<feature type="transmembrane region" description="Helical" evidence="6">
    <location>
        <begin position="335"/>
        <end position="353"/>
    </location>
</feature>
<keyword evidence="4 6" id="KW-1133">Transmembrane helix</keyword>
<comment type="caution">
    <text evidence="8">The sequence shown here is derived from an EMBL/GenBank/DDBJ whole genome shotgun (WGS) entry which is preliminary data.</text>
</comment>
<evidence type="ECO:0000256" key="6">
    <source>
        <dbReference type="SAM" id="Phobius"/>
    </source>
</evidence>
<sequence>MMGSENRISHIIPVMLTFFTMGFVDLVGIATNYVKQDFGLSDTAANSFSVMVFFWFLVFSVPTGMLMNKIGRKKTVLLSMVITFIGLLIPIFVYNDVAMFFVFSCLGIGNTLMQVSLNPLLANMVCKDRLPSYLTLGQFIKAIASFIAPLIAVHAALCYGDWKLLFYIFAAIDIIAIVYLFMIDIVEAEEKNESSSFKECIKLLGNTTILLFFVGILVHVGIDVGVNITAPKLLQEKVGMSLAEAGYATSLYFLFRTFGCLSGTFIMAKFSPLKFFVVSVVMIFIGISCLYISMDSMSIYICVALIGVGNSNIFSIIFSKALLYMPSRNNEISGLMIMGIFGGAIFPVFMGLMSDIFGGQIGAVVVLTVCVIYLLFLMIRIKNIELE</sequence>
<feature type="transmembrane region" description="Helical" evidence="6">
    <location>
        <begin position="299"/>
        <end position="323"/>
    </location>
</feature>
<feature type="transmembrane region" description="Helical" evidence="6">
    <location>
        <begin position="76"/>
        <end position="94"/>
    </location>
</feature>
<evidence type="ECO:0000313" key="8">
    <source>
        <dbReference type="EMBL" id="MCB6516430.1"/>
    </source>
</evidence>
<keyword evidence="3 6" id="KW-0812">Transmembrane</keyword>
<evidence type="ECO:0000256" key="4">
    <source>
        <dbReference type="ARBA" id="ARBA00022989"/>
    </source>
</evidence>
<feature type="transmembrane region" description="Helical" evidence="6">
    <location>
        <begin position="133"/>
        <end position="152"/>
    </location>
</feature>
<dbReference type="InterPro" id="IPR011701">
    <property type="entry name" value="MFS"/>
</dbReference>